<dbReference type="Proteomes" id="UP000829291">
    <property type="component" value="Chromosome 5"/>
</dbReference>
<feature type="region of interest" description="Disordered" evidence="3">
    <location>
        <begin position="355"/>
        <end position="388"/>
    </location>
</feature>
<dbReference type="OrthoDB" id="2333384at2759"/>
<evidence type="ECO:0000313" key="6">
    <source>
        <dbReference type="RefSeq" id="XP_015517982.1"/>
    </source>
</evidence>
<feature type="domain" description="Arrestin C-terminal-like" evidence="4">
    <location>
        <begin position="167"/>
        <end position="297"/>
    </location>
</feature>
<dbReference type="InterPro" id="IPR011022">
    <property type="entry name" value="Arrestin_C-like"/>
</dbReference>
<dbReference type="RefSeq" id="XP_015517982.1">
    <property type="nucleotide sequence ID" value="XM_015662496.2"/>
</dbReference>
<dbReference type="KEGG" id="nlo:107222948"/>
<organism evidence="6">
    <name type="scientific">Neodiprion lecontei</name>
    <name type="common">Redheaded pine sawfly</name>
    <dbReference type="NCBI Taxonomy" id="441921"/>
    <lineage>
        <taxon>Eukaryota</taxon>
        <taxon>Metazoa</taxon>
        <taxon>Ecdysozoa</taxon>
        <taxon>Arthropoda</taxon>
        <taxon>Hexapoda</taxon>
        <taxon>Insecta</taxon>
        <taxon>Pterygota</taxon>
        <taxon>Neoptera</taxon>
        <taxon>Endopterygota</taxon>
        <taxon>Hymenoptera</taxon>
        <taxon>Tenthredinoidea</taxon>
        <taxon>Diprionidae</taxon>
        <taxon>Diprioninae</taxon>
        <taxon>Neodiprion</taxon>
    </lineage>
</organism>
<gene>
    <name evidence="6" type="primary">LOC107222948</name>
</gene>
<dbReference type="InParanoid" id="A0A6J0BUP0"/>
<evidence type="ECO:0000256" key="3">
    <source>
        <dbReference type="SAM" id="MobiDB-lite"/>
    </source>
</evidence>
<dbReference type="InterPro" id="IPR050357">
    <property type="entry name" value="Arrestin_domain-protein"/>
</dbReference>
<dbReference type="SMART" id="SM01017">
    <property type="entry name" value="Arrestin_C"/>
    <property type="match status" value="1"/>
</dbReference>
<evidence type="ECO:0000259" key="4">
    <source>
        <dbReference type="SMART" id="SM01017"/>
    </source>
</evidence>
<comment type="similarity">
    <text evidence="1">Belongs to the arrestin family.</text>
</comment>
<evidence type="ECO:0000256" key="1">
    <source>
        <dbReference type="ARBA" id="ARBA00005298"/>
    </source>
</evidence>
<keyword evidence="2" id="KW-0716">Sensory transduction</keyword>
<dbReference type="GO" id="GO:0005737">
    <property type="term" value="C:cytoplasm"/>
    <property type="evidence" value="ECO:0007669"/>
    <property type="project" value="TreeGrafter"/>
</dbReference>
<dbReference type="PANTHER" id="PTHR11188">
    <property type="entry name" value="ARRESTIN DOMAIN CONTAINING PROTEIN"/>
    <property type="match status" value="1"/>
</dbReference>
<dbReference type="AlphaFoldDB" id="A0A6J0BUP0"/>
<evidence type="ECO:0000313" key="5">
    <source>
        <dbReference type="Proteomes" id="UP000829291"/>
    </source>
</evidence>
<keyword evidence="5" id="KW-1185">Reference proteome</keyword>
<evidence type="ECO:0000256" key="2">
    <source>
        <dbReference type="ARBA" id="ARBA00022606"/>
    </source>
</evidence>
<sequence>MGLKKFKIILDSPVFFAGQTVRGKLRLTLDKPTKIRGIKLKYSGDGRVRWTEIHMINGSPATYTYSDDETYFKHEEIVFSSFDLKDELDVGEHVFDFESDLPKHLPNSFEGRYGRIRYSVKGVIDVPKRLTSKTKVPFTVVSLLDLNKDPIAANPVNEEKVKTFWGHLKPLTVKLSLPVRGYVPGQVIPVKALVTNDTGVEIKKLRVQLKKITNFHTKLKTQEVKEVITECDLHLEHGHGKEEASIDLKVPALPPSRMEYCKIIDIDYKVIVEACVESWYHKNMKTVTDIVIGSVPLLCYQIPVAAFPLSRSPPTLHSEFRPLGDQPPAQVASQPYQDIYGGEVAIPIYEETMEYPSEKREKHKKKEKEDGDQSAKAENVGIEDADSDGEVTSFAPLYPVFKFGTRNNDAS</sequence>
<dbReference type="InterPro" id="IPR014752">
    <property type="entry name" value="Arrestin-like_C"/>
</dbReference>
<dbReference type="GO" id="GO:0015031">
    <property type="term" value="P:protein transport"/>
    <property type="evidence" value="ECO:0007669"/>
    <property type="project" value="TreeGrafter"/>
</dbReference>
<protein>
    <submittedName>
        <fullName evidence="6">Arrestin domain-containing protein 3</fullName>
    </submittedName>
</protein>
<reference evidence="6" key="1">
    <citation type="submission" date="2025-08" db="UniProtKB">
        <authorList>
            <consortium name="RefSeq"/>
        </authorList>
    </citation>
    <scope>IDENTIFICATION</scope>
    <source>
        <tissue evidence="6">Thorax and Abdomen</tissue>
    </source>
</reference>
<dbReference type="SUPFAM" id="SSF81296">
    <property type="entry name" value="E set domains"/>
    <property type="match status" value="2"/>
</dbReference>
<dbReference type="Pfam" id="PF00339">
    <property type="entry name" value="Arrestin_N"/>
    <property type="match status" value="1"/>
</dbReference>
<dbReference type="Gene3D" id="2.60.40.640">
    <property type="match status" value="2"/>
</dbReference>
<dbReference type="Pfam" id="PF02752">
    <property type="entry name" value="Arrestin_C"/>
    <property type="match status" value="1"/>
</dbReference>
<name>A0A6J0BUP0_NEOLC</name>
<dbReference type="GeneID" id="107222948"/>
<proteinExistence type="inferred from homology"/>
<accession>A0A6J0BUP0</accession>
<dbReference type="InterPro" id="IPR014756">
    <property type="entry name" value="Ig_E-set"/>
</dbReference>
<dbReference type="PANTHER" id="PTHR11188:SF176">
    <property type="entry name" value="ARRESTIN DOMAIN-CONTAINING PROTEIN 1"/>
    <property type="match status" value="1"/>
</dbReference>
<dbReference type="InterPro" id="IPR011021">
    <property type="entry name" value="Arrestin-like_N"/>
</dbReference>